<gene>
    <name evidence="1" type="ORF">OOU_Y34scaffold00732g2</name>
</gene>
<reference evidence="1" key="1">
    <citation type="journal article" date="2012" name="PLoS Genet.">
        <title>Comparative analysis of the genomes of two field isolates of the rice blast fungus Magnaporthe oryzae.</title>
        <authorList>
            <person name="Xue M."/>
            <person name="Yang J."/>
            <person name="Li Z."/>
            <person name="Hu S."/>
            <person name="Yao N."/>
            <person name="Dean R.A."/>
            <person name="Zhao W."/>
            <person name="Shen M."/>
            <person name="Zhang H."/>
            <person name="Li C."/>
            <person name="Liu L."/>
            <person name="Cao L."/>
            <person name="Xu X."/>
            <person name="Xing Y."/>
            <person name="Hsiang T."/>
            <person name="Zhang Z."/>
            <person name="Xu J.R."/>
            <person name="Peng Y.L."/>
        </authorList>
    </citation>
    <scope>NUCLEOTIDE SEQUENCE</scope>
    <source>
        <strain evidence="1">Y34</strain>
    </source>
</reference>
<dbReference type="AlphaFoldDB" id="A0AA97NRG6"/>
<dbReference type="Proteomes" id="UP000011086">
    <property type="component" value="Unassembled WGS sequence"/>
</dbReference>
<accession>A0AA97NRG6</accession>
<dbReference type="EMBL" id="JH793973">
    <property type="protein sequence ID" value="ELQ35023.1"/>
    <property type="molecule type" value="Genomic_DNA"/>
</dbReference>
<proteinExistence type="predicted"/>
<evidence type="ECO:0000313" key="1">
    <source>
        <dbReference type="EMBL" id="ELQ35023.1"/>
    </source>
</evidence>
<sequence>MKPCLAAISWIGLPRVLQIGWNVDLTEERRNLEALASPLVSYLAQYLNQDDDWTQRPRWYCWRIMTFGSQNAWILSQIPYKDFGR</sequence>
<protein>
    <submittedName>
        <fullName evidence="1">Uncharacterized protein</fullName>
    </submittedName>
</protein>
<name>A0AA97NRG6_PYRO3</name>
<organism evidence="1">
    <name type="scientific">Pyricularia oryzae (strain Y34)</name>
    <name type="common">Rice blast fungus</name>
    <name type="synonym">Magnaporthe oryzae</name>
    <dbReference type="NCBI Taxonomy" id="1143189"/>
    <lineage>
        <taxon>Eukaryota</taxon>
        <taxon>Fungi</taxon>
        <taxon>Dikarya</taxon>
        <taxon>Ascomycota</taxon>
        <taxon>Pezizomycotina</taxon>
        <taxon>Sordariomycetes</taxon>
        <taxon>Sordariomycetidae</taxon>
        <taxon>Magnaporthales</taxon>
        <taxon>Pyriculariaceae</taxon>
        <taxon>Pyricularia</taxon>
    </lineage>
</organism>